<dbReference type="EMBL" id="AVOT02050044">
    <property type="protein sequence ID" value="MBW0545161.1"/>
    <property type="molecule type" value="Genomic_DNA"/>
</dbReference>
<comment type="caution">
    <text evidence="1">The sequence shown here is derived from an EMBL/GenBank/DDBJ whole genome shotgun (WGS) entry which is preliminary data.</text>
</comment>
<evidence type="ECO:0000313" key="2">
    <source>
        <dbReference type="Proteomes" id="UP000765509"/>
    </source>
</evidence>
<dbReference type="AlphaFoldDB" id="A0A9Q3FRU0"/>
<dbReference type="Proteomes" id="UP000765509">
    <property type="component" value="Unassembled WGS sequence"/>
</dbReference>
<evidence type="ECO:0000313" key="1">
    <source>
        <dbReference type="EMBL" id="MBW0545161.1"/>
    </source>
</evidence>
<protein>
    <submittedName>
        <fullName evidence="1">Uncharacterized protein</fullName>
    </submittedName>
</protein>
<sequence length="315" mass="36520">MVHYAKDPFSFINYRLLSGCLALEKKSEKAITLHNAAAEKDSFSFSPSEESDWKKLVADEVPLIPVKQQTESLNKVIENLDNLINTNGNPPIAQDLREIHKLLKATIAGLVQVRENFYPMEEYFNAEHKDPIQALEEIRQLYKKLIPKESSRMPESSLKTFEAYYEALEALERNEIETSLLLLQGALRFLKKAAAPHTEDEKSVRLLLEQGVFEAIEYLYTYHLMDIRDLDLLFSDKEVFKILEKHLYISFNVKHSYSPEPRSHFSVKGGEQRKYLQNFVTVLYPDSKKTLYSTTDVKNPSYLFTEDRIQKKSKS</sequence>
<reference evidence="1" key="1">
    <citation type="submission" date="2021-03" db="EMBL/GenBank/DDBJ databases">
        <title>Draft genome sequence of rust myrtle Austropuccinia psidii MF-1, a brazilian biotype.</title>
        <authorList>
            <person name="Quecine M.C."/>
            <person name="Pachon D.M.R."/>
            <person name="Bonatelli M.L."/>
            <person name="Correr F.H."/>
            <person name="Franceschini L.M."/>
            <person name="Leite T.F."/>
            <person name="Margarido G.R.A."/>
            <person name="Almeida C.A."/>
            <person name="Ferrarezi J.A."/>
            <person name="Labate C.A."/>
        </authorList>
    </citation>
    <scope>NUCLEOTIDE SEQUENCE</scope>
    <source>
        <strain evidence="1">MF-1</strain>
    </source>
</reference>
<accession>A0A9Q3FRU0</accession>
<name>A0A9Q3FRU0_9BASI</name>
<proteinExistence type="predicted"/>
<keyword evidence="2" id="KW-1185">Reference proteome</keyword>
<gene>
    <name evidence="1" type="ORF">O181_084876</name>
</gene>
<organism evidence="1 2">
    <name type="scientific">Austropuccinia psidii MF-1</name>
    <dbReference type="NCBI Taxonomy" id="1389203"/>
    <lineage>
        <taxon>Eukaryota</taxon>
        <taxon>Fungi</taxon>
        <taxon>Dikarya</taxon>
        <taxon>Basidiomycota</taxon>
        <taxon>Pucciniomycotina</taxon>
        <taxon>Pucciniomycetes</taxon>
        <taxon>Pucciniales</taxon>
        <taxon>Sphaerophragmiaceae</taxon>
        <taxon>Austropuccinia</taxon>
    </lineage>
</organism>